<accession>A9FQQ0</accession>
<dbReference type="AlphaFoldDB" id="A9FQQ0"/>
<protein>
    <recommendedName>
        <fullName evidence="4">Prepilin-type N-terminal cleavage/methylation domain-containing protein</fullName>
    </recommendedName>
</protein>
<evidence type="ECO:0008006" key="4">
    <source>
        <dbReference type="Google" id="ProtNLM"/>
    </source>
</evidence>
<evidence type="ECO:0000256" key="1">
    <source>
        <dbReference type="SAM" id="Phobius"/>
    </source>
</evidence>
<dbReference type="InterPro" id="IPR012902">
    <property type="entry name" value="N_methyl_site"/>
</dbReference>
<dbReference type="EMBL" id="AM746676">
    <property type="protein sequence ID" value="CAN92178.1"/>
    <property type="molecule type" value="Genomic_DNA"/>
</dbReference>
<dbReference type="RefSeq" id="WP_012234654.1">
    <property type="nucleotide sequence ID" value="NC_010162.1"/>
</dbReference>
<dbReference type="eggNOG" id="COG4966">
    <property type="taxonomic scope" value="Bacteria"/>
</dbReference>
<evidence type="ECO:0000313" key="2">
    <source>
        <dbReference type="EMBL" id="CAN92178.1"/>
    </source>
</evidence>
<keyword evidence="1" id="KW-1133">Transmembrane helix</keyword>
<dbReference type="KEGG" id="scl:sce2019"/>
<dbReference type="BioCyc" id="SCEL448385:SCE_RS10360-MONOMER"/>
<dbReference type="NCBIfam" id="TIGR02532">
    <property type="entry name" value="IV_pilin_GFxxxE"/>
    <property type="match status" value="1"/>
</dbReference>
<organism evidence="2 3">
    <name type="scientific">Sorangium cellulosum (strain So ce56)</name>
    <name type="common">Polyangium cellulosum (strain So ce56)</name>
    <dbReference type="NCBI Taxonomy" id="448385"/>
    <lineage>
        <taxon>Bacteria</taxon>
        <taxon>Pseudomonadati</taxon>
        <taxon>Myxococcota</taxon>
        <taxon>Polyangia</taxon>
        <taxon>Polyangiales</taxon>
        <taxon>Polyangiaceae</taxon>
        <taxon>Sorangium</taxon>
    </lineage>
</organism>
<dbReference type="HOGENOM" id="CLU_605333_0_0_7"/>
<keyword evidence="1" id="KW-0812">Transmembrane</keyword>
<dbReference type="STRING" id="448385.sce2019"/>
<proteinExistence type="predicted"/>
<dbReference type="Pfam" id="PF07963">
    <property type="entry name" value="N_methyl"/>
    <property type="match status" value="1"/>
</dbReference>
<name>A9FQQ0_SORC5</name>
<sequence length="452" mass="47997">MTTSRRTPRPRARASGQRGFTLVELLVAMAAGLVVSLAAFLLSKNATRFFQNEARASASHLAATLGLNRLTADLQRAAYLSSANILADPEVCQVPAAPVGLKRLAGISILPQGSVDLHGSELDQSVANGLNPDSIIIGGSLNSTELFEFRKISDESGDWIVELNPNSSAVQRTLARAQGGGQSLTQIFAPHRFLRIMVRGQEKFLYGVIDQVNVVGTPPLEIRIMLKADPGLPTLVGLADCGVTPGGSTGDGGWVNVVSRVRYDIRSLVGKGTAYDALVAPISTELGTLTGDNGRTELVRVELNEEDQEIPGTLELIAEYAVDLKFGISVAQESTVPGVTNPQITRYPIMATDNALVYSTAAAIDAGPPGTPERVRSVQVRLSTRTRAPDRDVGLPVPVGPDGRRLRFLIPGIAAGANTYGNTAPSGSPPVYARMRTLYADIALPNQAYVPW</sequence>
<gene>
    <name evidence="2" type="ordered locus">sce2019</name>
</gene>
<dbReference type="PROSITE" id="PS00409">
    <property type="entry name" value="PROKAR_NTER_METHYL"/>
    <property type="match status" value="1"/>
</dbReference>
<reference evidence="2" key="1">
    <citation type="journal article" date="2007" name="Nat. Biotechnol.">
        <title>Complete genome sequence of the myxobacterium Sorangium cellulosum.</title>
        <authorList>
            <person name="Schneiker S."/>
            <person name="Perlova O."/>
            <person name="Kaiser O."/>
            <person name="Gerth K."/>
            <person name="Alici A."/>
            <person name="Altmeyer M.O."/>
            <person name="Bartels D."/>
            <person name="Bekel T."/>
            <person name="Beyer S."/>
            <person name="Bode E."/>
            <person name="Bode H.B."/>
            <person name="Bolten C.J."/>
            <person name="Choudhuri J.V."/>
            <person name="Doss S."/>
            <person name="Elnakady Y.A."/>
            <person name="Frank B."/>
            <person name="Gaigalat L."/>
            <person name="Goesmann A."/>
            <person name="Groeger C."/>
            <person name="Gross F."/>
            <person name="Jelsbak L."/>
            <person name="Jelsbak L."/>
            <person name="Kalinowski J."/>
            <person name="Kegler C."/>
            <person name="Knauber T."/>
            <person name="Konietzny S."/>
            <person name="Kopp M."/>
            <person name="Krause L."/>
            <person name="Krug D."/>
            <person name="Linke B."/>
            <person name="Mahmud T."/>
            <person name="Martinez-Arias R."/>
            <person name="McHardy A.C."/>
            <person name="Merai M."/>
            <person name="Meyer F."/>
            <person name="Mormann S."/>
            <person name="Munoz-Dorado J."/>
            <person name="Perez J."/>
            <person name="Pradella S."/>
            <person name="Rachid S."/>
            <person name="Raddatz G."/>
            <person name="Rosenau F."/>
            <person name="Rueckert C."/>
            <person name="Sasse F."/>
            <person name="Scharfe M."/>
            <person name="Schuster S.C."/>
            <person name="Suen G."/>
            <person name="Treuner-Lange A."/>
            <person name="Velicer G.J."/>
            <person name="Vorholter F.-J."/>
            <person name="Weissman K.J."/>
            <person name="Welch R.D."/>
            <person name="Wenzel S.C."/>
            <person name="Whitworth D.E."/>
            <person name="Wilhelm S."/>
            <person name="Wittmann C."/>
            <person name="Bloecker H."/>
            <person name="Puehler A."/>
            <person name="Mueller R."/>
        </authorList>
    </citation>
    <scope>NUCLEOTIDE SEQUENCE [LARGE SCALE GENOMIC DNA]</scope>
    <source>
        <strain evidence="2">So ce 56</strain>
    </source>
</reference>
<evidence type="ECO:0000313" key="3">
    <source>
        <dbReference type="Proteomes" id="UP000002139"/>
    </source>
</evidence>
<keyword evidence="1" id="KW-0472">Membrane</keyword>
<keyword evidence="3" id="KW-1185">Reference proteome</keyword>
<feature type="transmembrane region" description="Helical" evidence="1">
    <location>
        <begin position="21"/>
        <end position="42"/>
    </location>
</feature>
<dbReference type="Proteomes" id="UP000002139">
    <property type="component" value="Chromosome"/>
</dbReference>
<dbReference type="OrthoDB" id="5495865at2"/>